<keyword evidence="3" id="KW-1185">Reference proteome</keyword>
<gene>
    <name evidence="2" type="ORF">K2173_018100</name>
</gene>
<feature type="region of interest" description="Disordered" evidence="1">
    <location>
        <begin position="309"/>
        <end position="344"/>
    </location>
</feature>
<dbReference type="AlphaFoldDB" id="A0AAV8U7H2"/>
<evidence type="ECO:0000313" key="2">
    <source>
        <dbReference type="EMBL" id="KAJ8774841.1"/>
    </source>
</evidence>
<evidence type="ECO:0000313" key="3">
    <source>
        <dbReference type="Proteomes" id="UP001159364"/>
    </source>
</evidence>
<name>A0AAV8U7H2_9ROSI</name>
<proteinExistence type="predicted"/>
<protein>
    <submittedName>
        <fullName evidence="2">Uncharacterized protein</fullName>
    </submittedName>
</protein>
<feature type="compositionally biased region" description="Polar residues" evidence="1">
    <location>
        <begin position="325"/>
        <end position="340"/>
    </location>
</feature>
<dbReference type="PANTHER" id="PTHR36707">
    <property type="entry name" value="T20M3.17 PROTEIN"/>
    <property type="match status" value="1"/>
</dbReference>
<dbReference type="Proteomes" id="UP001159364">
    <property type="component" value="Linkage Group LG01"/>
</dbReference>
<sequence length="365" mass="40285">MGHVDRNSKTDASIYPLLIEEEDADVHSQICEGTSTDGKAFLWLSSDCSSTSTFFQEHGLSTSLHLSVDKWLISWLSTLADSYLHLDKASSLSQDKSRCYPGEEASFALERTSADSSAISSKSFISSCEQSSEEMTVSENSLTHDNPSFDCSSSSEISDMERSILVSLVTLEGEGSKGNSDKDLDLGYFKFGCSKESWLSDVSPSSSQTSSRFSEVTDEYPPHETLVKLASIGPAYFEGSDNDEPLFWPFEQKTCWNSKDSGELFSMSPRRDTIKLTIPPGPSSKHVGSKSCADRKDFKVNCGRRMVFNSSPAAPTPLERRRQNNNHGINKKTSSVSRSRFSTEVKPLKMKDAAKVGKKEVAIRF</sequence>
<evidence type="ECO:0000256" key="1">
    <source>
        <dbReference type="SAM" id="MobiDB-lite"/>
    </source>
</evidence>
<dbReference type="EMBL" id="JAIWQS010000001">
    <property type="protein sequence ID" value="KAJ8774841.1"/>
    <property type="molecule type" value="Genomic_DNA"/>
</dbReference>
<accession>A0AAV8U7H2</accession>
<reference evidence="2 3" key="1">
    <citation type="submission" date="2021-09" db="EMBL/GenBank/DDBJ databases">
        <title>Genomic insights and catalytic innovation underlie evolution of tropane alkaloids biosynthesis.</title>
        <authorList>
            <person name="Wang Y.-J."/>
            <person name="Tian T."/>
            <person name="Huang J.-P."/>
            <person name="Huang S.-X."/>
        </authorList>
    </citation>
    <scope>NUCLEOTIDE SEQUENCE [LARGE SCALE GENOMIC DNA]</scope>
    <source>
        <strain evidence="2">KIB-2018</strain>
        <tissue evidence="2">Leaf</tissue>
    </source>
</reference>
<comment type="caution">
    <text evidence="2">The sequence shown here is derived from an EMBL/GenBank/DDBJ whole genome shotgun (WGS) entry which is preliminary data.</text>
</comment>
<dbReference type="PANTHER" id="PTHR36707:SF1">
    <property type="entry name" value="T20M3.17 PROTEIN"/>
    <property type="match status" value="1"/>
</dbReference>
<organism evidence="2 3">
    <name type="scientific">Erythroxylum novogranatense</name>
    <dbReference type="NCBI Taxonomy" id="1862640"/>
    <lineage>
        <taxon>Eukaryota</taxon>
        <taxon>Viridiplantae</taxon>
        <taxon>Streptophyta</taxon>
        <taxon>Embryophyta</taxon>
        <taxon>Tracheophyta</taxon>
        <taxon>Spermatophyta</taxon>
        <taxon>Magnoliopsida</taxon>
        <taxon>eudicotyledons</taxon>
        <taxon>Gunneridae</taxon>
        <taxon>Pentapetalae</taxon>
        <taxon>rosids</taxon>
        <taxon>fabids</taxon>
        <taxon>Malpighiales</taxon>
        <taxon>Erythroxylaceae</taxon>
        <taxon>Erythroxylum</taxon>
    </lineage>
</organism>